<reference evidence="1 2" key="1">
    <citation type="submission" date="2018-10" db="EMBL/GenBank/DDBJ databases">
        <title>Dokdonia luteus sp. nov., isolated from sea water.</title>
        <authorList>
            <person name="Zhou L.Y."/>
            <person name="Du Z.J."/>
        </authorList>
    </citation>
    <scope>NUCLEOTIDE SEQUENCE [LARGE SCALE GENOMIC DNA]</scope>
    <source>
        <strain evidence="1 2">SH27</strain>
    </source>
</reference>
<dbReference type="NCBIfam" id="NF033205">
    <property type="entry name" value="IPExxxVDY"/>
    <property type="match status" value="1"/>
</dbReference>
<proteinExistence type="predicted"/>
<dbReference type="InterPro" id="IPR047690">
    <property type="entry name" value="IPExxxVDY_fam"/>
</dbReference>
<gene>
    <name evidence="1" type="ORF">EAX61_02365</name>
</gene>
<accession>A0A3M0GQ08</accession>
<dbReference type="RefSeq" id="WP_121916061.1">
    <property type="nucleotide sequence ID" value="NZ_REFV01000002.1"/>
</dbReference>
<dbReference type="AlphaFoldDB" id="A0A3M0GQ08"/>
<name>A0A3M0GQ08_9FLAO</name>
<organism evidence="1 2">
    <name type="scientific">Dokdonia sinensis</name>
    <dbReference type="NCBI Taxonomy" id="2479847"/>
    <lineage>
        <taxon>Bacteria</taxon>
        <taxon>Pseudomonadati</taxon>
        <taxon>Bacteroidota</taxon>
        <taxon>Flavobacteriia</taxon>
        <taxon>Flavobacteriales</taxon>
        <taxon>Flavobacteriaceae</taxon>
        <taxon>Dokdonia</taxon>
    </lineage>
</organism>
<evidence type="ECO:0000313" key="1">
    <source>
        <dbReference type="EMBL" id="RMB63259.1"/>
    </source>
</evidence>
<comment type="caution">
    <text evidence="1">The sequence shown here is derived from an EMBL/GenBank/DDBJ whole genome shotgun (WGS) entry which is preliminary data.</text>
</comment>
<protein>
    <submittedName>
        <fullName evidence="1">IPExxxVDY family protein</fullName>
    </submittedName>
</protein>
<dbReference type="OrthoDB" id="676614at2"/>
<dbReference type="Proteomes" id="UP000281985">
    <property type="component" value="Unassembled WGS sequence"/>
</dbReference>
<sequence length="161" mass="18805">MGTYKLVLENDISYDFTLIAIHCSLEPYYLAFLLNKHLKIKLERRRKDVLLNFAGLEAGFPLFQYEDDYRYLTYQLLQNRVRISVAREEKDGLFGFENNGTKRYVFMQELPKVDFMLRIVDDGSAFAKAKTITTLNQITQIVTAYNVEVTTLKAKENLIIE</sequence>
<dbReference type="EMBL" id="REFV01000002">
    <property type="protein sequence ID" value="RMB63259.1"/>
    <property type="molecule type" value="Genomic_DNA"/>
</dbReference>
<keyword evidence="2" id="KW-1185">Reference proteome</keyword>
<evidence type="ECO:0000313" key="2">
    <source>
        <dbReference type="Proteomes" id="UP000281985"/>
    </source>
</evidence>